<gene>
    <name evidence="1" type="ORF">MRB53_008419</name>
</gene>
<organism evidence="1 2">
    <name type="scientific">Persea americana</name>
    <name type="common">Avocado</name>
    <dbReference type="NCBI Taxonomy" id="3435"/>
    <lineage>
        <taxon>Eukaryota</taxon>
        <taxon>Viridiplantae</taxon>
        <taxon>Streptophyta</taxon>
        <taxon>Embryophyta</taxon>
        <taxon>Tracheophyta</taxon>
        <taxon>Spermatophyta</taxon>
        <taxon>Magnoliopsida</taxon>
        <taxon>Magnoliidae</taxon>
        <taxon>Laurales</taxon>
        <taxon>Lauraceae</taxon>
        <taxon>Persea</taxon>
    </lineage>
</organism>
<reference evidence="1 2" key="1">
    <citation type="journal article" date="2022" name="Hortic Res">
        <title>A haplotype resolved chromosomal level avocado genome allows analysis of novel avocado genes.</title>
        <authorList>
            <person name="Nath O."/>
            <person name="Fletcher S.J."/>
            <person name="Hayward A."/>
            <person name="Shaw L.M."/>
            <person name="Masouleh A.K."/>
            <person name="Furtado A."/>
            <person name="Henry R.J."/>
            <person name="Mitter N."/>
        </authorList>
    </citation>
    <scope>NUCLEOTIDE SEQUENCE [LARGE SCALE GENOMIC DNA]</scope>
    <source>
        <strain evidence="2">cv. Hass</strain>
    </source>
</reference>
<comment type="caution">
    <text evidence="1">The sequence shown here is derived from an EMBL/GenBank/DDBJ whole genome shotgun (WGS) entry which is preliminary data.</text>
</comment>
<sequence length="626" mass="70694">MYPNNPQTYEKHQTPPSGAIPGQWSSGLCDCCNDPSNCLLTCCCPCVTFGQIAEIIDRGTTLHEQKFQRRNGEEQALKVTSEGGRGRGRGTYRGRGRGRGRADFNKATMECYRCHQLGHFRYECPSGNKETNYAELDEEEEMLLMSYVELYKARREDAWFLDSGCSNHMCGDRTMFNELNENFRHSVKLGNNTKMDVVGKGSVKLLLNGVNLVVAEVYYIPELRNNLLSIGQLQERGLAILIKGGMCKIFHPEKVDLEWGDGDGENEGGVSERGNGENTDGEIRETHDKGEREEEDGSSESEERVRELRQSRERQPPTWMGDYVSGEGLSEDEVHMALVESTDPLNFEEAVKSFKISRDENGNFVDETHYKQLVGSLMYLTATRPDMMFVTCLISRYMAKPMELHLQAAKRALRYLKGTVNYGIHYKKGGDGELLAFTDSDYAGDMEDRKSTSGYVFLMNSSAVSWCSKKQPIVTLSTTEAEFVAAAVCACQGVWMKRILKELGHSDGGCTTMMCDNSSTIKLSKNPVMHGRSKHIDVRFHFLRNLTKEGTIELVHCMSQNQVADIMTKPLQLEVFQKLRTLLGEYRELKNRGTDPSIESLFAQRLSFSHFFTAHKERDAFENSLC</sequence>
<dbReference type="EMBL" id="CM056810">
    <property type="protein sequence ID" value="KAJ8646671.1"/>
    <property type="molecule type" value="Genomic_DNA"/>
</dbReference>
<proteinExistence type="predicted"/>
<evidence type="ECO:0000313" key="1">
    <source>
        <dbReference type="EMBL" id="KAJ8646671.1"/>
    </source>
</evidence>
<protein>
    <submittedName>
        <fullName evidence="1">Uncharacterized protein</fullName>
    </submittedName>
</protein>
<dbReference type="Proteomes" id="UP001234297">
    <property type="component" value="Chromosome 2"/>
</dbReference>
<name>A0ACC2MMN1_PERAE</name>
<keyword evidence="2" id="KW-1185">Reference proteome</keyword>
<evidence type="ECO:0000313" key="2">
    <source>
        <dbReference type="Proteomes" id="UP001234297"/>
    </source>
</evidence>
<accession>A0ACC2MMN1</accession>